<protein>
    <recommendedName>
        <fullName evidence="2">MalT-like TPR region domain-containing protein</fullName>
    </recommendedName>
</protein>
<reference evidence="1" key="1">
    <citation type="submission" date="2018-06" db="EMBL/GenBank/DDBJ databases">
        <authorList>
            <person name="Zhirakovskaya E."/>
        </authorList>
    </citation>
    <scope>NUCLEOTIDE SEQUENCE</scope>
</reference>
<gene>
    <name evidence="1" type="ORF">MNBD_GAMMA10-1476</name>
</gene>
<dbReference type="SUPFAM" id="SSF48452">
    <property type="entry name" value="TPR-like"/>
    <property type="match status" value="1"/>
</dbReference>
<dbReference type="EMBL" id="UOFJ01000095">
    <property type="protein sequence ID" value="VAW63286.1"/>
    <property type="molecule type" value="Genomic_DNA"/>
</dbReference>
<evidence type="ECO:0008006" key="2">
    <source>
        <dbReference type="Google" id="ProtNLM"/>
    </source>
</evidence>
<accession>A0A3B0Y4E9</accession>
<feature type="non-terminal residue" evidence="1">
    <location>
        <position position="1"/>
    </location>
</feature>
<proteinExistence type="predicted"/>
<dbReference type="Gene3D" id="1.25.40.10">
    <property type="entry name" value="Tetratricopeptide repeat domain"/>
    <property type="match status" value="1"/>
</dbReference>
<evidence type="ECO:0000313" key="1">
    <source>
        <dbReference type="EMBL" id="VAW63286.1"/>
    </source>
</evidence>
<dbReference type="AlphaFoldDB" id="A0A3B0Y4E9"/>
<dbReference type="InterPro" id="IPR011990">
    <property type="entry name" value="TPR-like_helical_dom_sf"/>
</dbReference>
<organism evidence="1">
    <name type="scientific">hydrothermal vent metagenome</name>
    <dbReference type="NCBI Taxonomy" id="652676"/>
    <lineage>
        <taxon>unclassified sequences</taxon>
        <taxon>metagenomes</taxon>
        <taxon>ecological metagenomes</taxon>
    </lineage>
</organism>
<sequence length="432" mass="49056">STYSNQEALNFYTRAVQDINKVIPIVTSAVTSTVVSAGHAPGSANKRVYAQAVIDLVQNLSSQAYEGIGDSAGLLGDHIHARQAFNHALNSNFNKMIQGSNEARVRILRKIAKSWEVSHQHKKSLLIYQQSENSLGELSKVPGSATLLDEWLKINSGKLYVNYWDNNNIAMKKILDVVQPVVKQRGNRRQQAAVILDELLFSYRETRYRLENKTVSRAYELVAIAKQCDDPELLAQAQHELGLCLLFSQSYTDARRELDVAVKLSEAIDDSVLQCRNLTYLAVAHRMLNQLEEVERIAQLSFEKAERMEMTDYIGAANANLAWVAWRREDYMQGARLVTHAIKCWRSLDSRYPYPFQWYGLLILIAIKLENNETISMQIDTIIEYANILLNNNQQVLPEKINNILLDIKNKEKASIENLKDIVKIASYEGLL</sequence>
<name>A0A3B0Y4E9_9ZZZZ</name>